<organism evidence="2 3">
    <name type="scientific">Drosophila madeirensis</name>
    <name type="common">Fruit fly</name>
    <dbReference type="NCBI Taxonomy" id="30013"/>
    <lineage>
        <taxon>Eukaryota</taxon>
        <taxon>Metazoa</taxon>
        <taxon>Ecdysozoa</taxon>
        <taxon>Arthropoda</taxon>
        <taxon>Hexapoda</taxon>
        <taxon>Insecta</taxon>
        <taxon>Pterygota</taxon>
        <taxon>Neoptera</taxon>
        <taxon>Endopterygota</taxon>
        <taxon>Diptera</taxon>
        <taxon>Brachycera</taxon>
        <taxon>Muscomorpha</taxon>
        <taxon>Ephydroidea</taxon>
        <taxon>Drosophilidae</taxon>
        <taxon>Drosophila</taxon>
        <taxon>Sophophora</taxon>
    </lineage>
</organism>
<accession>A0AAU9GCV6</accession>
<keyword evidence="3" id="KW-1185">Reference proteome</keyword>
<evidence type="ECO:0000256" key="1">
    <source>
        <dbReference type="SAM" id="SignalP"/>
    </source>
</evidence>
<evidence type="ECO:0000313" key="3">
    <source>
        <dbReference type="Proteomes" id="UP001500889"/>
    </source>
</evidence>
<keyword evidence="1" id="KW-0732">Signal</keyword>
<proteinExistence type="predicted"/>
<dbReference type="Pfam" id="PF06477">
    <property type="entry name" value="DUF1091"/>
    <property type="match status" value="1"/>
</dbReference>
<reference evidence="2 3" key="1">
    <citation type="submission" date="2024-02" db="EMBL/GenBank/DDBJ databases">
        <title>A chromosome-level genome assembly of Drosophila madeirensis, a fruit fly species endemic to Madeira island.</title>
        <authorList>
            <person name="Tomihara K."/>
            <person name="Llopart A."/>
            <person name="Yamamoto D."/>
        </authorList>
    </citation>
    <scope>NUCLEOTIDE SEQUENCE [LARGE SCALE GENOMIC DNA]</scope>
    <source>
        <strain evidence="2 3">RF1</strain>
    </source>
</reference>
<dbReference type="EMBL" id="AP029267">
    <property type="protein sequence ID" value="BFG06362.1"/>
    <property type="molecule type" value="Genomic_DNA"/>
</dbReference>
<dbReference type="InterPro" id="IPR010512">
    <property type="entry name" value="DUF1091"/>
</dbReference>
<gene>
    <name evidence="2" type="ORF">DMAD_04888</name>
</gene>
<dbReference type="Proteomes" id="UP001500889">
    <property type="component" value="Chromosome E"/>
</dbReference>
<dbReference type="PANTHER" id="PTHR20898:SF0">
    <property type="entry name" value="DAEDALUS ON 3-RELATED"/>
    <property type="match status" value="1"/>
</dbReference>
<protein>
    <recommendedName>
        <fullName evidence="4">MD-2-related lipid-recognition domain-containing protein</fullName>
    </recommendedName>
</protein>
<dbReference type="SMART" id="SM00697">
    <property type="entry name" value="DM8"/>
    <property type="match status" value="1"/>
</dbReference>
<feature type="signal peptide" evidence="1">
    <location>
        <begin position="1"/>
        <end position="17"/>
    </location>
</feature>
<name>A0AAU9GCV6_DROMD</name>
<dbReference type="PANTHER" id="PTHR20898">
    <property type="entry name" value="DAEDALUS ON 3-RELATED-RELATED"/>
    <property type="match status" value="1"/>
</dbReference>
<sequence length="188" mass="21578">MIVLICLLLVFARGCASDLVLKSTKMDCKVNPKYVDNVTCYVKDLGGDKSHVQMDCHLIEPLRNPIVHIKLHKKDYNDQYKPFLVNISFKACDLIAGKSFIPYGLVMWRTLKKFTNANHSCPFTGHLFARDMVFEASNLPSSIPLGVYWVAITFLETYPEGSKANYGTVNWYWEIMRPKRKHKKNKTA</sequence>
<evidence type="ECO:0000313" key="2">
    <source>
        <dbReference type="EMBL" id="BFG06362.1"/>
    </source>
</evidence>
<evidence type="ECO:0008006" key="4">
    <source>
        <dbReference type="Google" id="ProtNLM"/>
    </source>
</evidence>
<feature type="chain" id="PRO_5043403833" description="MD-2-related lipid-recognition domain-containing protein" evidence="1">
    <location>
        <begin position="18"/>
        <end position="188"/>
    </location>
</feature>
<dbReference type="AlphaFoldDB" id="A0AAU9GCV6"/>